<dbReference type="KEGG" id="bman:114244536"/>
<keyword evidence="3 5" id="KW-0863">Zinc-finger</keyword>
<evidence type="ECO:0000313" key="7">
    <source>
        <dbReference type="Proteomes" id="UP000504629"/>
    </source>
</evidence>
<sequence length="292" mass="34144">MGYACSYCDNQYRNPGDLKRHSLEQHKDVTQARFMKKFNLPNFLIKLDVTALRCTVCGANVDSLNGIISHLSEVHAKTIHVLDKNYILPFDFRSDLKSCALCSHVLNSFKKLLEHTTSHYTNFTCDKCSAGFINSSALKSHYHIHTDGAYKCSYCPKILKHLRQKHNHEKVHRHKNMLYKCWLCAEAFNADAKRIRHLNEAHGVVPDLFKCRACVKTFKNRKAYKSHIKRDHLMERQHACKECEKSFFRAEQLREHMVKHTGLKQYECDMCSKRFGAKGSLRKHMRRHEYGK</sequence>
<dbReference type="Pfam" id="PF00096">
    <property type="entry name" value="zf-C2H2"/>
    <property type="match status" value="3"/>
</dbReference>
<evidence type="ECO:0000256" key="1">
    <source>
        <dbReference type="ARBA" id="ARBA00022723"/>
    </source>
</evidence>
<feature type="domain" description="C2H2-type" evidence="6">
    <location>
        <begin position="123"/>
        <end position="146"/>
    </location>
</feature>
<protein>
    <submittedName>
        <fullName evidence="8">Zinc finger protein 724-like</fullName>
    </submittedName>
</protein>
<dbReference type="PANTHER" id="PTHR24379:SF121">
    <property type="entry name" value="C2H2-TYPE DOMAIN-CONTAINING PROTEIN"/>
    <property type="match status" value="1"/>
</dbReference>
<keyword evidence="1" id="KW-0479">Metal-binding</keyword>
<proteinExistence type="predicted"/>
<evidence type="ECO:0000256" key="3">
    <source>
        <dbReference type="ARBA" id="ARBA00022771"/>
    </source>
</evidence>
<dbReference type="SMART" id="SM00355">
    <property type="entry name" value="ZnF_C2H2"/>
    <property type="match status" value="9"/>
</dbReference>
<keyword evidence="7" id="KW-1185">Reference proteome</keyword>
<accession>A0A6J2JSD1</accession>
<dbReference type="RefSeq" id="XP_028032193.1">
    <property type="nucleotide sequence ID" value="XM_028176392.1"/>
</dbReference>
<dbReference type="OrthoDB" id="6077919at2759"/>
<dbReference type="FunFam" id="3.30.160.60:FF:000065">
    <property type="entry name" value="B-cell CLL/lymphoma 6, member B"/>
    <property type="match status" value="1"/>
</dbReference>
<feature type="domain" description="C2H2-type" evidence="6">
    <location>
        <begin position="209"/>
        <end position="237"/>
    </location>
</feature>
<dbReference type="Proteomes" id="UP000504629">
    <property type="component" value="Unplaced"/>
</dbReference>
<feature type="domain" description="C2H2-type" evidence="6">
    <location>
        <begin position="238"/>
        <end position="265"/>
    </location>
</feature>
<evidence type="ECO:0000313" key="8">
    <source>
        <dbReference type="RefSeq" id="XP_028032193.1"/>
    </source>
</evidence>
<evidence type="ECO:0000256" key="5">
    <source>
        <dbReference type="PROSITE-ProRule" id="PRU00042"/>
    </source>
</evidence>
<dbReference type="GO" id="GO:0008270">
    <property type="term" value="F:zinc ion binding"/>
    <property type="evidence" value="ECO:0007669"/>
    <property type="project" value="UniProtKB-KW"/>
</dbReference>
<dbReference type="Gene3D" id="3.30.160.60">
    <property type="entry name" value="Classic Zinc Finger"/>
    <property type="match status" value="5"/>
</dbReference>
<dbReference type="PANTHER" id="PTHR24379">
    <property type="entry name" value="KRAB AND ZINC FINGER DOMAIN-CONTAINING"/>
    <property type="match status" value="1"/>
</dbReference>
<feature type="domain" description="C2H2-type" evidence="6">
    <location>
        <begin position="266"/>
        <end position="292"/>
    </location>
</feature>
<reference evidence="8" key="1">
    <citation type="submission" date="2025-08" db="UniProtKB">
        <authorList>
            <consortium name="RefSeq"/>
        </authorList>
    </citation>
    <scope>IDENTIFICATION</scope>
    <source>
        <tissue evidence="8">Silk gland</tissue>
    </source>
</reference>
<organism evidence="7 8">
    <name type="scientific">Bombyx mandarina</name>
    <name type="common">Wild silk moth</name>
    <name type="synonym">Wild silkworm</name>
    <dbReference type="NCBI Taxonomy" id="7092"/>
    <lineage>
        <taxon>Eukaryota</taxon>
        <taxon>Metazoa</taxon>
        <taxon>Ecdysozoa</taxon>
        <taxon>Arthropoda</taxon>
        <taxon>Hexapoda</taxon>
        <taxon>Insecta</taxon>
        <taxon>Pterygota</taxon>
        <taxon>Neoptera</taxon>
        <taxon>Endopterygota</taxon>
        <taxon>Lepidoptera</taxon>
        <taxon>Glossata</taxon>
        <taxon>Ditrysia</taxon>
        <taxon>Bombycoidea</taxon>
        <taxon>Bombycidae</taxon>
        <taxon>Bombycinae</taxon>
        <taxon>Bombyx</taxon>
    </lineage>
</organism>
<gene>
    <name evidence="8" type="primary">LOC114244536</name>
</gene>
<dbReference type="PROSITE" id="PS50157">
    <property type="entry name" value="ZINC_FINGER_C2H2_2"/>
    <property type="match status" value="4"/>
</dbReference>
<dbReference type="InterPro" id="IPR013087">
    <property type="entry name" value="Znf_C2H2_type"/>
</dbReference>
<dbReference type="PROSITE" id="PS00028">
    <property type="entry name" value="ZINC_FINGER_C2H2_1"/>
    <property type="match status" value="8"/>
</dbReference>
<dbReference type="SUPFAM" id="SSF57667">
    <property type="entry name" value="beta-beta-alpha zinc fingers"/>
    <property type="match status" value="3"/>
</dbReference>
<keyword evidence="2" id="KW-0677">Repeat</keyword>
<keyword evidence="4" id="KW-0862">Zinc</keyword>
<dbReference type="GeneID" id="114244536"/>
<evidence type="ECO:0000259" key="6">
    <source>
        <dbReference type="PROSITE" id="PS50157"/>
    </source>
</evidence>
<dbReference type="AlphaFoldDB" id="A0A6J2JSD1"/>
<dbReference type="FunFam" id="3.30.160.60:FF:000264">
    <property type="entry name" value="Zinc finger protein 236"/>
    <property type="match status" value="1"/>
</dbReference>
<name>A0A6J2JSD1_BOMMA</name>
<evidence type="ECO:0000256" key="4">
    <source>
        <dbReference type="ARBA" id="ARBA00022833"/>
    </source>
</evidence>
<evidence type="ECO:0000256" key="2">
    <source>
        <dbReference type="ARBA" id="ARBA00022737"/>
    </source>
</evidence>
<dbReference type="InterPro" id="IPR036236">
    <property type="entry name" value="Znf_C2H2_sf"/>
</dbReference>